<dbReference type="STRING" id="1305675.BFG57_06215"/>
<accession>A0A1E5LAS7</accession>
<name>A0A1E5LAS7_9BACI</name>
<dbReference type="Gene3D" id="3.30.63.10">
    <property type="entry name" value="Guanylate Kinase phosphate binding domain"/>
    <property type="match status" value="1"/>
</dbReference>
<feature type="domain" description="Guanylate kinase-like" evidence="14">
    <location>
        <begin position="6"/>
        <end position="184"/>
    </location>
</feature>
<evidence type="ECO:0000256" key="9">
    <source>
        <dbReference type="ARBA" id="ARBA00022777"/>
    </source>
</evidence>
<evidence type="ECO:0000313" key="15">
    <source>
        <dbReference type="EMBL" id="OEH91208.1"/>
    </source>
</evidence>
<dbReference type="CDD" id="cd00071">
    <property type="entry name" value="GMPK"/>
    <property type="match status" value="1"/>
</dbReference>
<evidence type="ECO:0000256" key="5">
    <source>
        <dbReference type="ARBA" id="ARBA00016296"/>
    </source>
</evidence>
<comment type="function">
    <text evidence="1 13">Essential for recycling GMP and indirectly, cGMP.</text>
</comment>
<feature type="binding site" evidence="13">
    <location>
        <begin position="13"/>
        <end position="20"/>
    </location>
    <ligand>
        <name>ATP</name>
        <dbReference type="ChEBI" id="CHEBI:30616"/>
    </ligand>
</feature>
<dbReference type="InterPro" id="IPR008145">
    <property type="entry name" value="GK/Ca_channel_bsu"/>
</dbReference>
<evidence type="ECO:0000313" key="16">
    <source>
        <dbReference type="Proteomes" id="UP000095209"/>
    </source>
</evidence>
<keyword evidence="6 13" id="KW-0963">Cytoplasm</keyword>
<dbReference type="FunFam" id="3.30.63.10:FF:000002">
    <property type="entry name" value="Guanylate kinase 1"/>
    <property type="match status" value="1"/>
</dbReference>
<dbReference type="GO" id="GO:0004385">
    <property type="term" value="F:GMP kinase activity"/>
    <property type="evidence" value="ECO:0007669"/>
    <property type="project" value="UniProtKB-UniRule"/>
</dbReference>
<dbReference type="EC" id="2.7.4.8" evidence="4 13"/>
<keyword evidence="16" id="KW-1185">Reference proteome</keyword>
<evidence type="ECO:0000256" key="8">
    <source>
        <dbReference type="ARBA" id="ARBA00022741"/>
    </source>
</evidence>
<dbReference type="InterPro" id="IPR008144">
    <property type="entry name" value="Guanylate_kin-like_dom"/>
</dbReference>
<evidence type="ECO:0000259" key="14">
    <source>
        <dbReference type="PROSITE" id="PS50052"/>
    </source>
</evidence>
<dbReference type="InterPro" id="IPR027417">
    <property type="entry name" value="P-loop_NTPase"/>
</dbReference>
<comment type="catalytic activity">
    <reaction evidence="12 13">
        <text>GMP + ATP = GDP + ADP</text>
        <dbReference type="Rhea" id="RHEA:20780"/>
        <dbReference type="ChEBI" id="CHEBI:30616"/>
        <dbReference type="ChEBI" id="CHEBI:58115"/>
        <dbReference type="ChEBI" id="CHEBI:58189"/>
        <dbReference type="ChEBI" id="CHEBI:456216"/>
        <dbReference type="EC" id="2.7.4.8"/>
    </reaction>
</comment>
<dbReference type="PROSITE" id="PS00856">
    <property type="entry name" value="GUANYLATE_KINASE_1"/>
    <property type="match status" value="1"/>
</dbReference>
<keyword evidence="10 13" id="KW-0067">ATP-binding</keyword>
<dbReference type="OrthoDB" id="9808150at2"/>
<dbReference type="InterPro" id="IPR020590">
    <property type="entry name" value="Guanylate_kinase_CS"/>
</dbReference>
<evidence type="ECO:0000256" key="12">
    <source>
        <dbReference type="ARBA" id="ARBA00048594"/>
    </source>
</evidence>
<dbReference type="GO" id="GO:0005524">
    <property type="term" value="F:ATP binding"/>
    <property type="evidence" value="ECO:0007669"/>
    <property type="project" value="UniProtKB-UniRule"/>
</dbReference>
<dbReference type="SMART" id="SM00072">
    <property type="entry name" value="GuKc"/>
    <property type="match status" value="1"/>
</dbReference>
<evidence type="ECO:0000256" key="6">
    <source>
        <dbReference type="ARBA" id="ARBA00022490"/>
    </source>
</evidence>
<comment type="subcellular location">
    <subcellularLocation>
        <location evidence="2 13">Cytoplasm</location>
    </subcellularLocation>
</comment>
<protein>
    <recommendedName>
        <fullName evidence="5 13">Guanylate kinase</fullName>
        <ecNumber evidence="4 13">2.7.4.8</ecNumber>
    </recommendedName>
    <alternativeName>
        <fullName evidence="11 13">GMP kinase</fullName>
    </alternativeName>
</protein>
<keyword evidence="9 13" id="KW-0418">Kinase</keyword>
<evidence type="ECO:0000256" key="4">
    <source>
        <dbReference type="ARBA" id="ARBA00012961"/>
    </source>
</evidence>
<dbReference type="InterPro" id="IPR017665">
    <property type="entry name" value="Guanylate_kinase"/>
</dbReference>
<dbReference type="AlphaFoldDB" id="A0A1E5LAS7"/>
<dbReference type="NCBIfam" id="TIGR03263">
    <property type="entry name" value="guanyl_kin"/>
    <property type="match status" value="1"/>
</dbReference>
<evidence type="ECO:0000256" key="2">
    <source>
        <dbReference type="ARBA" id="ARBA00004496"/>
    </source>
</evidence>
<reference evidence="15 16" key="1">
    <citation type="submission" date="2016-08" db="EMBL/GenBank/DDBJ databases">
        <title>Genome of Bacillus solimangrovi GH2-4.</title>
        <authorList>
            <person name="Lim S."/>
            <person name="Kim B.-C."/>
        </authorList>
    </citation>
    <scope>NUCLEOTIDE SEQUENCE [LARGE SCALE GENOMIC DNA]</scope>
    <source>
        <strain evidence="15 16">GH2-4</strain>
    </source>
</reference>
<organism evidence="15 16">
    <name type="scientific">Bacillus solimangrovi</name>
    <dbReference type="NCBI Taxonomy" id="1305675"/>
    <lineage>
        <taxon>Bacteria</taxon>
        <taxon>Bacillati</taxon>
        <taxon>Bacillota</taxon>
        <taxon>Bacilli</taxon>
        <taxon>Bacillales</taxon>
        <taxon>Bacillaceae</taxon>
        <taxon>Bacillus</taxon>
    </lineage>
</organism>
<evidence type="ECO:0000256" key="13">
    <source>
        <dbReference type="HAMAP-Rule" id="MF_00328"/>
    </source>
</evidence>
<comment type="caution">
    <text evidence="15">The sequence shown here is derived from an EMBL/GenBank/DDBJ whole genome shotgun (WGS) entry which is preliminary data.</text>
</comment>
<dbReference type="HAMAP" id="MF_00328">
    <property type="entry name" value="Guanylate_kinase"/>
    <property type="match status" value="1"/>
</dbReference>
<dbReference type="Proteomes" id="UP000095209">
    <property type="component" value="Unassembled WGS sequence"/>
</dbReference>
<keyword evidence="8 13" id="KW-0547">Nucleotide-binding</keyword>
<proteinExistence type="inferred from homology"/>
<dbReference type="FunFam" id="3.40.50.300:FF:000855">
    <property type="entry name" value="Guanylate kinase"/>
    <property type="match status" value="1"/>
</dbReference>
<gene>
    <name evidence="13" type="primary">gmk</name>
    <name evidence="15" type="ORF">BFG57_06215</name>
</gene>
<dbReference type="PROSITE" id="PS50052">
    <property type="entry name" value="GUANYLATE_KINASE_2"/>
    <property type="match status" value="1"/>
</dbReference>
<dbReference type="PANTHER" id="PTHR23117">
    <property type="entry name" value="GUANYLATE KINASE-RELATED"/>
    <property type="match status" value="1"/>
</dbReference>
<evidence type="ECO:0000256" key="10">
    <source>
        <dbReference type="ARBA" id="ARBA00022840"/>
    </source>
</evidence>
<evidence type="ECO:0000256" key="3">
    <source>
        <dbReference type="ARBA" id="ARBA00005790"/>
    </source>
</evidence>
<keyword evidence="7 13" id="KW-0808">Transferase</keyword>
<dbReference type="PANTHER" id="PTHR23117:SF13">
    <property type="entry name" value="GUANYLATE KINASE"/>
    <property type="match status" value="1"/>
</dbReference>
<evidence type="ECO:0000256" key="1">
    <source>
        <dbReference type="ARBA" id="ARBA00003531"/>
    </source>
</evidence>
<dbReference type="GO" id="GO:0005829">
    <property type="term" value="C:cytosol"/>
    <property type="evidence" value="ECO:0007669"/>
    <property type="project" value="TreeGrafter"/>
</dbReference>
<sequence>MIKQRGILYVLSGPSGVGKGTVRKALFERDTHLQYSISMTSRSPREGEIDGGDYFFKKREDFEQLIKDNKLLEWAEYVGNYYGTPIDYVEQTLDEGQDVFLEIEVQGAMQVKKVFPEAVFIFLIPPSLEELKNRILGRGTETEDLVNNRLSAAKVEIEMMNAYDYVVVNEKVEHAVERVEAIVHAEHFRRTRVEKQYRKLLEVE</sequence>
<dbReference type="EMBL" id="MJEH01000063">
    <property type="protein sequence ID" value="OEH91208.1"/>
    <property type="molecule type" value="Genomic_DNA"/>
</dbReference>
<evidence type="ECO:0000256" key="7">
    <source>
        <dbReference type="ARBA" id="ARBA00022679"/>
    </source>
</evidence>
<comment type="similarity">
    <text evidence="3 13">Belongs to the guanylate kinase family.</text>
</comment>
<dbReference type="SUPFAM" id="SSF52540">
    <property type="entry name" value="P-loop containing nucleoside triphosphate hydrolases"/>
    <property type="match status" value="1"/>
</dbReference>
<evidence type="ECO:0000256" key="11">
    <source>
        <dbReference type="ARBA" id="ARBA00030128"/>
    </source>
</evidence>
<dbReference type="Pfam" id="PF00625">
    <property type="entry name" value="Guanylate_kin"/>
    <property type="match status" value="1"/>
</dbReference>
<dbReference type="Gene3D" id="3.40.50.300">
    <property type="entry name" value="P-loop containing nucleotide triphosphate hydrolases"/>
    <property type="match status" value="2"/>
</dbReference>